<keyword evidence="15" id="KW-1185">Reference proteome</keyword>
<dbReference type="Proteomes" id="UP000555728">
    <property type="component" value="Unassembled WGS sequence"/>
</dbReference>
<evidence type="ECO:0000313" key="15">
    <source>
        <dbReference type="Proteomes" id="UP000555728"/>
    </source>
</evidence>
<evidence type="ECO:0000256" key="5">
    <source>
        <dbReference type="ARBA" id="ARBA00018522"/>
    </source>
</evidence>
<evidence type="ECO:0000256" key="12">
    <source>
        <dbReference type="ARBA" id="ARBA00049486"/>
    </source>
</evidence>
<sequence>MAFARLREDIATILEKDPAARSRAEVLFCYPGLHAVMMHRLSAPLWRRGWRFLPRLLSHIAKVLTGVEIHPGATLGRRLFIDHATGVVIGETAEVGDDVTLYHGVTLGGTSLHNGKRHPTLKDGVIVGSGGQVLGPITIGAEARVGANAVVLSDVPSGATVVGIPARVVRRDRVDAAHHCEFQAYGTPTDGITDPVARTITGLTDHVGRLAARVEELERRLAAGLPGTAADGAIETAPGGHGSAGDDTGEADAVTTLPVAALHGTQAQPIPLRATAGGGEGPGSGPGGAAPGNGDRMAPEAAALPTPPDPAVERRLAGR</sequence>
<dbReference type="InterPro" id="IPR005881">
    <property type="entry name" value="Ser_O-AcTrfase"/>
</dbReference>
<keyword evidence="9" id="KW-0677">Repeat</keyword>
<keyword evidence="8 14" id="KW-0808">Transferase</keyword>
<evidence type="ECO:0000313" key="14">
    <source>
        <dbReference type="EMBL" id="MBB4285525.1"/>
    </source>
</evidence>
<evidence type="ECO:0000256" key="13">
    <source>
        <dbReference type="SAM" id="MobiDB-lite"/>
    </source>
</evidence>
<proteinExistence type="inferred from homology"/>
<dbReference type="EMBL" id="JACIGI010000007">
    <property type="protein sequence ID" value="MBB4285525.1"/>
    <property type="molecule type" value="Genomic_DNA"/>
</dbReference>
<dbReference type="FunFam" id="2.160.10.10:FF:000007">
    <property type="entry name" value="Serine acetyltransferase"/>
    <property type="match status" value="1"/>
</dbReference>
<organism evidence="14 15">
    <name type="scientific">Roseospira goensis</name>
    <dbReference type="NCBI Taxonomy" id="391922"/>
    <lineage>
        <taxon>Bacteria</taxon>
        <taxon>Pseudomonadati</taxon>
        <taxon>Pseudomonadota</taxon>
        <taxon>Alphaproteobacteria</taxon>
        <taxon>Rhodospirillales</taxon>
        <taxon>Rhodospirillaceae</taxon>
        <taxon>Roseospira</taxon>
    </lineage>
</organism>
<keyword evidence="11 14" id="KW-0012">Acyltransferase</keyword>
<dbReference type="GO" id="GO:0009001">
    <property type="term" value="F:serine O-acetyltransferase activity"/>
    <property type="evidence" value="ECO:0007669"/>
    <property type="project" value="UniProtKB-EC"/>
</dbReference>
<dbReference type="InterPro" id="IPR045304">
    <property type="entry name" value="LbH_SAT"/>
</dbReference>
<dbReference type="InterPro" id="IPR011004">
    <property type="entry name" value="Trimer_LpxA-like_sf"/>
</dbReference>
<keyword evidence="7" id="KW-0028">Amino-acid biosynthesis</keyword>
<dbReference type="SUPFAM" id="SSF51161">
    <property type="entry name" value="Trimeric LpxA-like enzymes"/>
    <property type="match status" value="1"/>
</dbReference>
<keyword evidence="10" id="KW-0198">Cysteine biosynthesis</keyword>
<comment type="subcellular location">
    <subcellularLocation>
        <location evidence="1">Cytoplasm</location>
    </subcellularLocation>
</comment>
<dbReference type="Gene3D" id="1.10.3130.10">
    <property type="entry name" value="serine acetyltransferase, domain 1"/>
    <property type="match status" value="1"/>
</dbReference>
<accession>A0A7W6WJX8</accession>
<dbReference type="GO" id="GO:0006535">
    <property type="term" value="P:cysteine biosynthetic process from serine"/>
    <property type="evidence" value="ECO:0007669"/>
    <property type="project" value="InterPro"/>
</dbReference>
<evidence type="ECO:0000256" key="9">
    <source>
        <dbReference type="ARBA" id="ARBA00022737"/>
    </source>
</evidence>
<dbReference type="GO" id="GO:0005737">
    <property type="term" value="C:cytoplasm"/>
    <property type="evidence" value="ECO:0007669"/>
    <property type="project" value="UniProtKB-SubCell"/>
</dbReference>
<dbReference type="PANTHER" id="PTHR42811">
    <property type="entry name" value="SERINE ACETYLTRANSFERASE"/>
    <property type="match status" value="1"/>
</dbReference>
<feature type="region of interest" description="Disordered" evidence="13">
    <location>
        <begin position="264"/>
        <end position="319"/>
    </location>
</feature>
<evidence type="ECO:0000256" key="8">
    <source>
        <dbReference type="ARBA" id="ARBA00022679"/>
    </source>
</evidence>
<comment type="catalytic activity">
    <reaction evidence="12">
        <text>L-serine + acetyl-CoA = O-acetyl-L-serine + CoA</text>
        <dbReference type="Rhea" id="RHEA:24560"/>
        <dbReference type="ChEBI" id="CHEBI:33384"/>
        <dbReference type="ChEBI" id="CHEBI:57287"/>
        <dbReference type="ChEBI" id="CHEBI:57288"/>
        <dbReference type="ChEBI" id="CHEBI:58340"/>
        <dbReference type="EC" id="2.3.1.30"/>
    </reaction>
</comment>
<evidence type="ECO:0000256" key="1">
    <source>
        <dbReference type="ARBA" id="ARBA00004496"/>
    </source>
</evidence>
<name>A0A7W6WJX8_9PROT</name>
<evidence type="ECO:0000256" key="11">
    <source>
        <dbReference type="ARBA" id="ARBA00023315"/>
    </source>
</evidence>
<comment type="caution">
    <text evidence="14">The sequence shown here is derived from an EMBL/GenBank/DDBJ whole genome shotgun (WGS) entry which is preliminary data.</text>
</comment>
<dbReference type="Gene3D" id="2.160.10.10">
    <property type="entry name" value="Hexapeptide repeat proteins"/>
    <property type="match status" value="1"/>
</dbReference>
<dbReference type="FunFam" id="1.10.3130.10:FF:000003">
    <property type="entry name" value="Serine acetyltransferase"/>
    <property type="match status" value="1"/>
</dbReference>
<evidence type="ECO:0000256" key="3">
    <source>
        <dbReference type="ARBA" id="ARBA00007274"/>
    </source>
</evidence>
<dbReference type="NCBIfam" id="NF041874">
    <property type="entry name" value="EPS_EpsC"/>
    <property type="match status" value="1"/>
</dbReference>
<comment type="similarity">
    <text evidence="3">Belongs to the transferase hexapeptide repeat family.</text>
</comment>
<dbReference type="RefSeq" id="WP_184432846.1">
    <property type="nucleotide sequence ID" value="NZ_JACIGI010000007.1"/>
</dbReference>
<feature type="region of interest" description="Disordered" evidence="13">
    <location>
        <begin position="228"/>
        <end position="250"/>
    </location>
</feature>
<evidence type="ECO:0000256" key="6">
    <source>
        <dbReference type="ARBA" id="ARBA00022490"/>
    </source>
</evidence>
<gene>
    <name evidence="14" type="ORF">GGD88_001243</name>
</gene>
<comment type="pathway">
    <text evidence="2">Amino-acid biosynthesis; L-cysteine biosynthesis; L-cysteine from L-serine: step 1/2.</text>
</comment>
<evidence type="ECO:0000256" key="2">
    <source>
        <dbReference type="ARBA" id="ARBA00004876"/>
    </source>
</evidence>
<evidence type="ECO:0000256" key="4">
    <source>
        <dbReference type="ARBA" id="ARBA00013266"/>
    </source>
</evidence>
<keyword evidence="6" id="KW-0963">Cytoplasm</keyword>
<reference evidence="14 15" key="1">
    <citation type="submission" date="2020-08" db="EMBL/GenBank/DDBJ databases">
        <title>Genome sequencing of Purple Non-Sulfur Bacteria from various extreme environments.</title>
        <authorList>
            <person name="Mayer M."/>
        </authorList>
    </citation>
    <scope>NUCLEOTIDE SEQUENCE [LARGE SCALE GENOMIC DNA]</scope>
    <source>
        <strain evidence="14 15">JA135</strain>
    </source>
</reference>
<dbReference type="CDD" id="cd03354">
    <property type="entry name" value="LbH_SAT"/>
    <property type="match status" value="1"/>
</dbReference>
<evidence type="ECO:0000256" key="10">
    <source>
        <dbReference type="ARBA" id="ARBA00023192"/>
    </source>
</evidence>
<dbReference type="InterPro" id="IPR053376">
    <property type="entry name" value="Serine_acetyltransferase"/>
</dbReference>
<dbReference type="NCBIfam" id="TIGR01172">
    <property type="entry name" value="cysE"/>
    <property type="match status" value="1"/>
</dbReference>
<dbReference type="AlphaFoldDB" id="A0A7W6WJX8"/>
<protein>
    <recommendedName>
        <fullName evidence="5">Serine acetyltransferase</fullName>
        <ecNumber evidence="4">2.3.1.30</ecNumber>
    </recommendedName>
</protein>
<dbReference type="InterPro" id="IPR042122">
    <property type="entry name" value="Ser_AcTrfase_N_sf"/>
</dbReference>
<evidence type="ECO:0000256" key="7">
    <source>
        <dbReference type="ARBA" id="ARBA00022605"/>
    </source>
</evidence>
<dbReference type="EC" id="2.3.1.30" evidence="4"/>
<feature type="compositionally biased region" description="Gly residues" evidence="13">
    <location>
        <begin position="276"/>
        <end position="291"/>
    </location>
</feature>